<reference evidence="6" key="2">
    <citation type="submission" date="2020-04" db="EMBL/GenBank/DDBJ databases">
        <authorList>
            <consortium name="NCBI Genome Project"/>
        </authorList>
    </citation>
    <scope>NUCLEOTIDE SEQUENCE</scope>
    <source>
        <strain evidence="6">CBS 342.82</strain>
    </source>
</reference>
<dbReference type="InterPro" id="IPR001466">
    <property type="entry name" value="Beta-lactam-related"/>
</dbReference>
<feature type="compositionally biased region" description="Basic and acidic residues" evidence="3">
    <location>
        <begin position="1"/>
        <end position="10"/>
    </location>
</feature>
<dbReference type="PANTHER" id="PTHR43283:SF17">
    <property type="entry name" value="(LOVD), PUTATIVE (AFU_ORTHOLOGUE AFUA_5G00920)-RELATED"/>
    <property type="match status" value="1"/>
</dbReference>
<evidence type="ECO:0000256" key="2">
    <source>
        <dbReference type="ARBA" id="ARBA00022801"/>
    </source>
</evidence>
<evidence type="ECO:0000256" key="1">
    <source>
        <dbReference type="ARBA" id="ARBA00009009"/>
    </source>
</evidence>
<comment type="similarity">
    <text evidence="1">Belongs to the class-A beta-lactamase family.</text>
</comment>
<dbReference type="Gene3D" id="3.40.710.10">
    <property type="entry name" value="DD-peptidase/beta-lactamase superfamily"/>
    <property type="match status" value="1"/>
</dbReference>
<organism evidence="6">
    <name type="scientific">Dissoconium aciculare CBS 342.82</name>
    <dbReference type="NCBI Taxonomy" id="1314786"/>
    <lineage>
        <taxon>Eukaryota</taxon>
        <taxon>Fungi</taxon>
        <taxon>Dikarya</taxon>
        <taxon>Ascomycota</taxon>
        <taxon>Pezizomycotina</taxon>
        <taxon>Dothideomycetes</taxon>
        <taxon>Dothideomycetidae</taxon>
        <taxon>Mycosphaerellales</taxon>
        <taxon>Dissoconiaceae</taxon>
        <taxon>Dissoconium</taxon>
    </lineage>
</organism>
<feature type="domain" description="Beta-lactamase-related" evidence="4">
    <location>
        <begin position="38"/>
        <end position="401"/>
    </location>
</feature>
<dbReference type="Proteomes" id="UP000504637">
    <property type="component" value="Unplaced"/>
</dbReference>
<name>A0A6J3M3M1_9PEZI</name>
<proteinExistence type="inferred from homology"/>
<feature type="region of interest" description="Disordered" evidence="3">
    <location>
        <begin position="1"/>
        <end position="27"/>
    </location>
</feature>
<dbReference type="SUPFAM" id="SSF56601">
    <property type="entry name" value="beta-lactamase/transpeptidase-like"/>
    <property type="match status" value="1"/>
</dbReference>
<protein>
    <submittedName>
        <fullName evidence="6">Beta-lactamase/transpeptidase-like protein</fullName>
    </submittedName>
</protein>
<dbReference type="RefSeq" id="XP_033459534.1">
    <property type="nucleotide sequence ID" value="XM_033603230.1"/>
</dbReference>
<dbReference type="InterPro" id="IPR050789">
    <property type="entry name" value="Diverse_Enzym_Activities"/>
</dbReference>
<dbReference type="PANTHER" id="PTHR43283">
    <property type="entry name" value="BETA-LACTAMASE-RELATED"/>
    <property type="match status" value="1"/>
</dbReference>
<dbReference type="GeneID" id="54361030"/>
<reference evidence="6" key="1">
    <citation type="submission" date="2020-01" db="EMBL/GenBank/DDBJ databases">
        <authorList>
            <consortium name="DOE Joint Genome Institute"/>
            <person name="Haridas S."/>
            <person name="Albert R."/>
            <person name="Binder M."/>
            <person name="Bloem J."/>
            <person name="Labutti K."/>
            <person name="Salamov A."/>
            <person name="Andreopoulos B."/>
            <person name="Baker S.E."/>
            <person name="Barry K."/>
            <person name="Bills G."/>
            <person name="Bluhm B.H."/>
            <person name="Cannon C."/>
            <person name="Castanera R."/>
            <person name="Culley D.E."/>
            <person name="Daum C."/>
            <person name="Ezra D."/>
            <person name="Gonzalez J.B."/>
            <person name="Henrissat B."/>
            <person name="Kuo A."/>
            <person name="Liang C."/>
            <person name="Lipzen A."/>
            <person name="Lutzoni F."/>
            <person name="Magnuson J."/>
            <person name="Mondo S."/>
            <person name="Nolan M."/>
            <person name="Ohm R."/>
            <person name="Pangilinan J."/>
            <person name="Park H.-J."/>
            <person name="Ramirez L."/>
            <person name="Alfaro M."/>
            <person name="Sun H."/>
            <person name="Tritt A."/>
            <person name="Yoshinaga Y."/>
            <person name="Zwiers L.-H."/>
            <person name="Turgeon B.G."/>
            <person name="Goodwin S.B."/>
            <person name="Spatafora J.W."/>
            <person name="Crous P.W."/>
            <person name="Grigoriev I.V."/>
        </authorList>
    </citation>
    <scope>NUCLEOTIDE SEQUENCE</scope>
    <source>
        <strain evidence="6">CBS 342.82</strain>
    </source>
</reference>
<dbReference type="InterPro" id="IPR012338">
    <property type="entry name" value="Beta-lactam/transpept-like"/>
</dbReference>
<evidence type="ECO:0000313" key="5">
    <source>
        <dbReference type="Proteomes" id="UP000504637"/>
    </source>
</evidence>
<evidence type="ECO:0000256" key="3">
    <source>
        <dbReference type="SAM" id="MobiDB-lite"/>
    </source>
</evidence>
<dbReference type="AlphaFoldDB" id="A0A6J3M3M1"/>
<keyword evidence="2" id="KW-0378">Hydrolase</keyword>
<dbReference type="Pfam" id="PF00144">
    <property type="entry name" value="Beta-lactamase"/>
    <property type="match status" value="1"/>
</dbReference>
<evidence type="ECO:0000259" key="4">
    <source>
        <dbReference type="Pfam" id="PF00144"/>
    </source>
</evidence>
<reference evidence="6" key="3">
    <citation type="submission" date="2025-08" db="UniProtKB">
        <authorList>
            <consortium name="RefSeq"/>
        </authorList>
    </citation>
    <scope>IDENTIFICATION</scope>
    <source>
        <strain evidence="6">CBS 342.82</strain>
    </source>
</reference>
<dbReference type="GO" id="GO:0016787">
    <property type="term" value="F:hydrolase activity"/>
    <property type="evidence" value="ECO:0007669"/>
    <property type="project" value="UniProtKB-KW"/>
</dbReference>
<sequence length="423" mass="45739">MGADKNKDAAATRLDSLSNHLQDESAASKASTVARELEEALAAAVEAGKIPHAVVFATNTDGIHASGLHKYTQDKEPITEDALFMLASQTKLLTAICALKVVEQGLIGLDDDVSPHLAELAARPILTGFDDEKKSPLCEQRKNPITLRQLLSHTSGSGYPFTPELIKYLTLKGWTPDSPNAATIVERYDFPLSFEPGTSWGYGPGIDWAGLLVERLSKLTLEEFMKKHIFQPLGITGISFWPETLGTAKERIPELVVRRADGTFGPNTKKTLNTNSTDCFGGHGAYAQLGDYLKVQRSLLANDGVLLKPASVDELFRPQLSAKPLAALNFFRKHLSTSLVGGINQDIEVSYGLGGMVFLADDVGRRRKGTLSWGGMVNPFWIIDREAGLALTVGFQVLPTGDAGVKEMTSVAERAVYKMAGLA</sequence>
<keyword evidence="5" id="KW-1185">Reference proteome</keyword>
<accession>A0A6J3M3M1</accession>
<dbReference type="OrthoDB" id="428260at2759"/>
<gene>
    <name evidence="6" type="ORF">K489DRAFT_371327</name>
</gene>
<evidence type="ECO:0000313" key="6">
    <source>
        <dbReference type="RefSeq" id="XP_033459534.1"/>
    </source>
</evidence>